<name>A0A162C7A3_9GAMM</name>
<dbReference type="RefSeq" id="WP_063382108.1">
    <property type="nucleotide sequence ID" value="NZ_AUXX01000034.1"/>
</dbReference>
<dbReference type="Proteomes" id="UP000076661">
    <property type="component" value="Unassembled WGS sequence"/>
</dbReference>
<organism evidence="1 2">
    <name type="scientific">Pseudoalteromonas luteoviolacea S4060-1</name>
    <dbReference type="NCBI Taxonomy" id="1365257"/>
    <lineage>
        <taxon>Bacteria</taxon>
        <taxon>Pseudomonadati</taxon>
        <taxon>Pseudomonadota</taxon>
        <taxon>Gammaproteobacteria</taxon>
        <taxon>Alteromonadales</taxon>
        <taxon>Pseudoalteromonadaceae</taxon>
        <taxon>Pseudoalteromonas</taxon>
    </lineage>
</organism>
<protein>
    <submittedName>
        <fullName evidence="1">Uncharacterized protein</fullName>
    </submittedName>
</protein>
<gene>
    <name evidence="1" type="ORF">N478_03475</name>
</gene>
<accession>A0A162C7A3</accession>
<dbReference type="PATRIC" id="fig|1365257.3.peg.3729"/>
<proteinExistence type="predicted"/>
<dbReference type="AlphaFoldDB" id="A0A162C7A3"/>
<dbReference type="EMBL" id="AUXX01000034">
    <property type="protein sequence ID" value="KZN63323.1"/>
    <property type="molecule type" value="Genomic_DNA"/>
</dbReference>
<evidence type="ECO:0000313" key="1">
    <source>
        <dbReference type="EMBL" id="KZN63323.1"/>
    </source>
</evidence>
<evidence type="ECO:0000313" key="2">
    <source>
        <dbReference type="Proteomes" id="UP000076661"/>
    </source>
</evidence>
<reference evidence="1 2" key="1">
    <citation type="submission" date="2013-07" db="EMBL/GenBank/DDBJ databases">
        <title>Comparative Genomic and Metabolomic Analysis of Twelve Strains of Pseudoalteromonas luteoviolacea.</title>
        <authorList>
            <person name="Vynne N.G."/>
            <person name="Mansson M."/>
            <person name="Gram L."/>
        </authorList>
    </citation>
    <scope>NUCLEOTIDE SEQUENCE [LARGE SCALE GENOMIC DNA]</scope>
    <source>
        <strain evidence="1 2">S4060-1</strain>
    </source>
</reference>
<comment type="caution">
    <text evidence="1">The sequence shown here is derived from an EMBL/GenBank/DDBJ whole genome shotgun (WGS) entry which is preliminary data.</text>
</comment>
<sequence>MVENRKSSYYVLVKDSELSEGINVFLGLTKDKFACHSEVSGNIEVHLYNKNRERFYDKSKFLAVLDVLSAEIADEILNASFATGFLKGITNDNLRASAVADFQMYLCGKNQFNFHTDLDFVTEEVIHDYEPDVYAIANNDSGYPSKYQIYSKSDPRPKFAFIVNVSERLGIDTLDDDDIATLLIRYFDCEVVNTTENSNVLAITDCINCRYPVELEELRCEIEGFILSRYKTSLVAKS</sequence>